<comment type="catalytic activity">
    <reaction evidence="1">
        <text>ATP + protein L-histidine = ADP + protein N-phospho-L-histidine.</text>
        <dbReference type="EC" id="2.7.13.3"/>
    </reaction>
</comment>
<comment type="caution">
    <text evidence="22">The sequence shown here is derived from an EMBL/GenBank/DDBJ whole genome shotgun (WGS) entry which is preliminary data.</text>
</comment>
<dbReference type="Pfam" id="PF01627">
    <property type="entry name" value="Hpt"/>
    <property type="match status" value="1"/>
</dbReference>
<evidence type="ECO:0000256" key="18">
    <source>
        <dbReference type="SAM" id="Phobius"/>
    </source>
</evidence>
<dbReference type="Gene3D" id="1.20.120.160">
    <property type="entry name" value="HPT domain"/>
    <property type="match status" value="1"/>
</dbReference>
<evidence type="ECO:0000256" key="16">
    <source>
        <dbReference type="PROSITE-ProRule" id="PRU00169"/>
    </source>
</evidence>
<feature type="coiled-coil region" evidence="17">
    <location>
        <begin position="224"/>
        <end position="251"/>
    </location>
</feature>
<dbReference type="SUPFAM" id="SSF55874">
    <property type="entry name" value="ATPase domain of HSP90 chaperone/DNA topoisomerase II/histidine kinase"/>
    <property type="match status" value="1"/>
</dbReference>
<evidence type="ECO:0000259" key="21">
    <source>
        <dbReference type="PROSITE" id="PS50894"/>
    </source>
</evidence>
<dbReference type="PRINTS" id="PR00344">
    <property type="entry name" value="BCTRLSENSOR"/>
</dbReference>
<dbReference type="Gene3D" id="1.10.287.130">
    <property type="match status" value="1"/>
</dbReference>
<evidence type="ECO:0000256" key="2">
    <source>
        <dbReference type="ARBA" id="ARBA00004651"/>
    </source>
</evidence>
<dbReference type="CDD" id="cd00082">
    <property type="entry name" value="HisKA"/>
    <property type="match status" value="1"/>
</dbReference>
<dbReference type="InterPro" id="IPR008207">
    <property type="entry name" value="Sig_transdc_His_kin_Hpt_dom"/>
</dbReference>
<evidence type="ECO:0000256" key="8">
    <source>
        <dbReference type="ARBA" id="ARBA00022741"/>
    </source>
</evidence>
<dbReference type="InterPro" id="IPR036641">
    <property type="entry name" value="HPT_dom_sf"/>
</dbReference>
<dbReference type="SUPFAM" id="SSF52172">
    <property type="entry name" value="CheY-like"/>
    <property type="match status" value="2"/>
</dbReference>
<dbReference type="InterPro" id="IPR036890">
    <property type="entry name" value="HATPase_C_sf"/>
</dbReference>
<dbReference type="InterPro" id="IPR003661">
    <property type="entry name" value="HisK_dim/P_dom"/>
</dbReference>
<dbReference type="EC" id="2.7.13.3" evidence="4"/>
<dbReference type="GO" id="GO:0005886">
    <property type="term" value="C:plasma membrane"/>
    <property type="evidence" value="ECO:0007669"/>
    <property type="project" value="UniProtKB-SubCell"/>
</dbReference>
<dbReference type="Proteomes" id="UP000239001">
    <property type="component" value="Unassembled WGS sequence"/>
</dbReference>
<keyword evidence="9 22" id="KW-0808">Transferase</keyword>
<dbReference type="PROSITE" id="PS50110">
    <property type="entry name" value="RESPONSE_REGULATORY"/>
    <property type="match status" value="2"/>
</dbReference>
<proteinExistence type="inferred from homology"/>
<dbReference type="Pfam" id="PF02518">
    <property type="entry name" value="HATPase_c"/>
    <property type="match status" value="1"/>
</dbReference>
<evidence type="ECO:0000256" key="11">
    <source>
        <dbReference type="ARBA" id="ARBA00022989"/>
    </source>
</evidence>
<keyword evidence="7 18" id="KW-0812">Transmembrane</keyword>
<keyword evidence="23" id="KW-1185">Reference proteome</keyword>
<dbReference type="FunFam" id="3.30.565.10:FF:000010">
    <property type="entry name" value="Sensor histidine kinase RcsC"/>
    <property type="match status" value="1"/>
</dbReference>
<dbReference type="GO" id="GO:0000155">
    <property type="term" value="F:phosphorelay sensor kinase activity"/>
    <property type="evidence" value="ECO:0007669"/>
    <property type="project" value="InterPro"/>
</dbReference>
<dbReference type="PROSITE" id="PS50894">
    <property type="entry name" value="HPT"/>
    <property type="match status" value="1"/>
</dbReference>
<evidence type="ECO:0000256" key="7">
    <source>
        <dbReference type="ARBA" id="ARBA00022692"/>
    </source>
</evidence>
<dbReference type="Gene3D" id="3.40.50.2300">
    <property type="match status" value="2"/>
</dbReference>
<keyword evidence="5" id="KW-1003">Cell membrane</keyword>
<dbReference type="Pfam" id="PF00072">
    <property type="entry name" value="Response_reg"/>
    <property type="match status" value="2"/>
</dbReference>
<comment type="subcellular location">
    <subcellularLocation>
        <location evidence="2">Cell membrane</location>
        <topology evidence="2">Multi-pass membrane protein</topology>
    </subcellularLocation>
</comment>
<keyword evidence="12" id="KW-0902">Two-component regulatory system</keyword>
<keyword evidence="10" id="KW-0067">ATP-binding</keyword>
<protein>
    <recommendedName>
        <fullName evidence="14">Circadian input-output histidine kinase CikA</fullName>
        <ecNumber evidence="4">2.7.13.3</ecNumber>
    </recommendedName>
</protein>
<keyword evidence="9 22" id="KW-0418">Kinase</keyword>
<dbReference type="InterPro" id="IPR036097">
    <property type="entry name" value="HisK_dim/P_sf"/>
</dbReference>
<evidence type="ECO:0000313" key="23">
    <source>
        <dbReference type="Proteomes" id="UP000239001"/>
    </source>
</evidence>
<evidence type="ECO:0000259" key="19">
    <source>
        <dbReference type="PROSITE" id="PS50109"/>
    </source>
</evidence>
<evidence type="ECO:0000256" key="12">
    <source>
        <dbReference type="ARBA" id="ARBA00023012"/>
    </source>
</evidence>
<dbReference type="PANTHER" id="PTHR45339">
    <property type="entry name" value="HYBRID SIGNAL TRANSDUCTION HISTIDINE KINASE J"/>
    <property type="match status" value="1"/>
</dbReference>
<evidence type="ECO:0000256" key="3">
    <source>
        <dbReference type="ARBA" id="ARBA00006402"/>
    </source>
</evidence>
<dbReference type="SMART" id="SM00387">
    <property type="entry name" value="HATPase_c"/>
    <property type="match status" value="1"/>
</dbReference>
<evidence type="ECO:0000256" key="6">
    <source>
        <dbReference type="ARBA" id="ARBA00022553"/>
    </source>
</evidence>
<feature type="transmembrane region" description="Helical" evidence="18">
    <location>
        <begin position="176"/>
        <end position="198"/>
    </location>
</feature>
<evidence type="ECO:0000256" key="13">
    <source>
        <dbReference type="ARBA" id="ARBA00023136"/>
    </source>
</evidence>
<dbReference type="PROSITE" id="PS50109">
    <property type="entry name" value="HIS_KIN"/>
    <property type="match status" value="1"/>
</dbReference>
<dbReference type="RefSeq" id="WP_106458529.1">
    <property type="nucleotide sequence ID" value="NZ_PXOH01000027.1"/>
</dbReference>
<accession>A0A2T1LTU8</accession>
<keyword evidence="6 16" id="KW-0597">Phosphoprotein</keyword>
<feature type="domain" description="HPt" evidence="21">
    <location>
        <begin position="814"/>
        <end position="917"/>
    </location>
</feature>
<reference evidence="22 23" key="1">
    <citation type="submission" date="2018-03" db="EMBL/GenBank/DDBJ databases">
        <title>The ancient ancestry and fast evolution of plastids.</title>
        <authorList>
            <person name="Moore K.R."/>
            <person name="Magnabosco C."/>
            <person name="Momper L."/>
            <person name="Gold D.A."/>
            <person name="Bosak T."/>
            <person name="Fournier G.P."/>
        </authorList>
    </citation>
    <scope>NUCLEOTIDE SEQUENCE [LARGE SCALE GENOMIC DNA]</scope>
    <source>
        <strain evidence="22 23">CCALA 016</strain>
    </source>
</reference>
<keyword evidence="13 18" id="KW-0472">Membrane</keyword>
<feature type="modified residue" description="4-aspartylphosphate" evidence="16">
    <location>
        <position position="578"/>
    </location>
</feature>
<name>A0A2T1LTU8_9CHRO</name>
<dbReference type="CDD" id="cd17546">
    <property type="entry name" value="REC_hyHK_CKI1_RcsC-like"/>
    <property type="match status" value="2"/>
</dbReference>
<dbReference type="Gene3D" id="3.30.565.10">
    <property type="entry name" value="Histidine kinase-like ATPase, C-terminal domain"/>
    <property type="match status" value="1"/>
</dbReference>
<feature type="domain" description="Response regulatory" evidence="20">
    <location>
        <begin position="528"/>
        <end position="645"/>
    </location>
</feature>
<dbReference type="EMBL" id="PXOH01000027">
    <property type="protein sequence ID" value="PSF34247.1"/>
    <property type="molecule type" value="Genomic_DNA"/>
</dbReference>
<organism evidence="22 23">
    <name type="scientific">Aphanothece hegewaldii CCALA 016</name>
    <dbReference type="NCBI Taxonomy" id="2107694"/>
    <lineage>
        <taxon>Bacteria</taxon>
        <taxon>Bacillati</taxon>
        <taxon>Cyanobacteriota</taxon>
        <taxon>Cyanophyceae</taxon>
        <taxon>Oscillatoriophycideae</taxon>
        <taxon>Chroococcales</taxon>
        <taxon>Aphanothecaceae</taxon>
        <taxon>Aphanothece</taxon>
    </lineage>
</organism>
<keyword evidence="11 18" id="KW-1133">Transmembrane helix</keyword>
<evidence type="ECO:0000256" key="1">
    <source>
        <dbReference type="ARBA" id="ARBA00000085"/>
    </source>
</evidence>
<dbReference type="SMART" id="SM00448">
    <property type="entry name" value="REC"/>
    <property type="match status" value="2"/>
</dbReference>
<keyword evidence="17" id="KW-0175">Coiled coil</keyword>
<evidence type="ECO:0000259" key="20">
    <source>
        <dbReference type="PROSITE" id="PS50110"/>
    </source>
</evidence>
<dbReference type="Pfam" id="PF00512">
    <property type="entry name" value="HisKA"/>
    <property type="match status" value="1"/>
</dbReference>
<dbReference type="InterPro" id="IPR005467">
    <property type="entry name" value="His_kinase_dom"/>
</dbReference>
<gene>
    <name evidence="22" type="ORF">C7H19_19145</name>
</gene>
<dbReference type="OrthoDB" id="5389090at2"/>
<feature type="domain" description="Histidine kinase" evidence="19">
    <location>
        <begin position="279"/>
        <end position="508"/>
    </location>
</feature>
<feature type="modified residue" description="4-aspartylphosphate" evidence="16">
    <location>
        <position position="721"/>
    </location>
</feature>
<evidence type="ECO:0000256" key="10">
    <source>
        <dbReference type="ARBA" id="ARBA00022840"/>
    </source>
</evidence>
<feature type="modified residue" description="Phosphohistidine" evidence="15">
    <location>
        <position position="853"/>
    </location>
</feature>
<evidence type="ECO:0000256" key="17">
    <source>
        <dbReference type="SAM" id="Coils"/>
    </source>
</evidence>
<reference evidence="22 23" key="2">
    <citation type="submission" date="2018-03" db="EMBL/GenBank/DDBJ databases">
        <authorList>
            <person name="Keele B.F."/>
        </authorList>
    </citation>
    <scope>NUCLEOTIDE SEQUENCE [LARGE SCALE GENOMIC DNA]</scope>
    <source>
        <strain evidence="22 23">CCALA 016</strain>
    </source>
</reference>
<dbReference type="SMART" id="SM00388">
    <property type="entry name" value="HisKA"/>
    <property type="match status" value="1"/>
</dbReference>
<evidence type="ECO:0000256" key="5">
    <source>
        <dbReference type="ARBA" id="ARBA00022475"/>
    </source>
</evidence>
<evidence type="ECO:0000256" key="9">
    <source>
        <dbReference type="ARBA" id="ARBA00022777"/>
    </source>
</evidence>
<feature type="domain" description="Response regulatory" evidence="20">
    <location>
        <begin position="671"/>
        <end position="789"/>
    </location>
</feature>
<dbReference type="InterPro" id="IPR011006">
    <property type="entry name" value="CheY-like_superfamily"/>
</dbReference>
<dbReference type="InterPro" id="IPR004358">
    <property type="entry name" value="Sig_transdc_His_kin-like_C"/>
</dbReference>
<dbReference type="SUPFAM" id="SSF47226">
    <property type="entry name" value="Histidine-containing phosphotransfer domain, HPT domain"/>
    <property type="match status" value="1"/>
</dbReference>
<dbReference type="AlphaFoldDB" id="A0A2T1LTU8"/>
<evidence type="ECO:0000256" key="4">
    <source>
        <dbReference type="ARBA" id="ARBA00012438"/>
    </source>
</evidence>
<dbReference type="PANTHER" id="PTHR45339:SF1">
    <property type="entry name" value="HYBRID SIGNAL TRANSDUCTION HISTIDINE KINASE J"/>
    <property type="match status" value="1"/>
</dbReference>
<dbReference type="InterPro" id="IPR003594">
    <property type="entry name" value="HATPase_dom"/>
</dbReference>
<dbReference type="InterPro" id="IPR001789">
    <property type="entry name" value="Sig_transdc_resp-reg_receiver"/>
</dbReference>
<evidence type="ECO:0000313" key="22">
    <source>
        <dbReference type="EMBL" id="PSF34247.1"/>
    </source>
</evidence>
<sequence length="917" mass="103282">MKNHHTTRLKQLSNNLVFRYLGLTSILLVGSQVILGTIQAGWDYTQRITNLEQRVEEVANFLSAIPQESNLKFKDTAFTRLLRQTSVDANLVYSVVIDNQGEVLSSFLNPSYFSITFQEQDYQELNIIEIVNSLKIKKQIREFRRPIINTQGYIGEIRLGYSVDPRKREIYQEMGLILLKALLISTSIGVVLFIIFYYEIYAPLQNLAQWTYENTKDDLESPIKKDEAHLINQLETNIKSLLAQFFHLKKQLAQSTNSSISNDSQIDAENLARSRFLAMIGHELRTPLNAVTGMTGLLIDTKLNSQQREFVSIIRSSSENLLTMINNILDFAKIEANKLELEKQPFEIGLCIEEALRLFVPQATEKKLELAYLIEPQTPTAIFGDVTRLRQILVNLLSNAVKFTESGEVVVYVNATAKHDEENLDLDSQLYEIRFAVKDSGIGIPANRMDRLFQSFSQVDASTTRKFGGTGLGLAISKNLTEMMGGKMWVHSVEGKGSTFYCTILAEAAPSFSPANSHTAEELLGGKRLLIIDDNVTNQKILTLQAQSWGMFTCAVESGYRALDWLERGVRFDVAILDMNMPGMDGLTLAQKIRQNPNYQDLPLVMLSSLGKPEHSKQVEKLKFAAILTKPIQQAQLYEILVRILTERPIKITQSIINHDLSNLAESNPLRILVAEDVTVNQEVIRLQLEKLGYLSADFVSNGLEVLQALRRQTYDVILMDVRMPEMDGLTTTYRLQQEYPPSQRPKIIAMTADAMQGDREKCLEVGMDDYLAKPVRLDDLRRTLQQITPLIAPKPILDPKVLDALQAMAGKRAPKMLMELIEHYLEDSALRLEAIANSIHKNDSVTLWQAAHALRSSSLQLGATSFAVLCQEIETIARSGSLVGVSEKFLVLETEYNQVNKALKQQMASLVTTIKA</sequence>
<feature type="transmembrane region" description="Helical" evidence="18">
    <location>
        <begin position="20"/>
        <end position="38"/>
    </location>
</feature>
<dbReference type="GO" id="GO:0005524">
    <property type="term" value="F:ATP binding"/>
    <property type="evidence" value="ECO:0007669"/>
    <property type="project" value="UniProtKB-KW"/>
</dbReference>
<dbReference type="SUPFAM" id="SSF47384">
    <property type="entry name" value="Homodimeric domain of signal transducing histidine kinase"/>
    <property type="match status" value="1"/>
</dbReference>
<evidence type="ECO:0000256" key="14">
    <source>
        <dbReference type="ARBA" id="ARBA00074306"/>
    </source>
</evidence>
<keyword evidence="8" id="KW-0547">Nucleotide-binding</keyword>
<evidence type="ECO:0000256" key="15">
    <source>
        <dbReference type="PROSITE-ProRule" id="PRU00110"/>
    </source>
</evidence>
<dbReference type="CDD" id="cd16922">
    <property type="entry name" value="HATPase_EvgS-ArcB-TorS-like"/>
    <property type="match status" value="1"/>
</dbReference>
<comment type="similarity">
    <text evidence="3">In the N-terminal section; belongs to the phytochrome family.</text>
</comment>